<dbReference type="PANTHER" id="PTHR34180">
    <property type="entry name" value="PEPTIDASE C45"/>
    <property type="match status" value="1"/>
</dbReference>
<sequence>MTIRKVSGKTNGERQAASVKTVHCSGTPHEIGLAHGRQAAPEIHRNVELYTAYFRTRSGVSWEDARKTAVEDYLPNLEDIYPEIIEEMRGVADGAKLTLGDILALNLRSEILLTAYADGCTSLSQRTNSGTMLLSENWDWIHEVGETVVFLRVTVTEADSDTMAFHMLTEAGIVGKIGMNSAGVGICMNAIRCTLKDPARLPVHIMMRRILQYAHSFNEAKSILDKYGLASSVNFMIADRSGHFGNFECTPIEIFLIQPVPSQGGPFITHTNHLYSDVRNRVKDTPSKHSFTRQSRILELTMADGETGHEASFDSIRARLQGAVPSGETFRGCSNCRV</sequence>
<dbReference type="PANTHER" id="PTHR34180:SF1">
    <property type="entry name" value="BETA-ALANYL-DOPAMINE_CARCININE HYDROLASE"/>
    <property type="match status" value="1"/>
</dbReference>
<protein>
    <submittedName>
        <fullName evidence="3">Acyl-coenzyme A:6-aminopenicillanic-acid-acyltransferase</fullName>
    </submittedName>
</protein>
<dbReference type="NCBIfam" id="NF040521">
    <property type="entry name" value="C45_proenzyme"/>
    <property type="match status" value="1"/>
</dbReference>
<organism evidence="3 4">
    <name type="scientific">Dactylonectria macrodidyma</name>
    <dbReference type="NCBI Taxonomy" id="307937"/>
    <lineage>
        <taxon>Eukaryota</taxon>
        <taxon>Fungi</taxon>
        <taxon>Dikarya</taxon>
        <taxon>Ascomycota</taxon>
        <taxon>Pezizomycotina</taxon>
        <taxon>Sordariomycetes</taxon>
        <taxon>Hypocreomycetidae</taxon>
        <taxon>Hypocreales</taxon>
        <taxon>Nectriaceae</taxon>
        <taxon>Dactylonectria</taxon>
    </lineage>
</organism>
<dbReference type="Gene3D" id="1.10.10.2120">
    <property type="match status" value="1"/>
</dbReference>
<feature type="domain" description="Peptidase C45 hydrolase" evidence="2">
    <location>
        <begin position="130"/>
        <end position="302"/>
    </location>
</feature>
<accession>A0A9P9EDJ7</accession>
<evidence type="ECO:0000256" key="1">
    <source>
        <dbReference type="SAM" id="MobiDB-lite"/>
    </source>
</evidence>
<dbReference type="Proteomes" id="UP000738349">
    <property type="component" value="Unassembled WGS sequence"/>
</dbReference>
<comment type="caution">
    <text evidence="3">The sequence shown here is derived from an EMBL/GenBank/DDBJ whole genome shotgun (WGS) entry which is preliminary data.</text>
</comment>
<dbReference type="AlphaFoldDB" id="A0A9P9EDJ7"/>
<dbReference type="OrthoDB" id="189997at2759"/>
<gene>
    <name evidence="3" type="ORF">EDB81DRAFT_844402</name>
</gene>
<dbReference type="Gene3D" id="3.60.60.10">
    <property type="entry name" value="Penicillin V Acylase, Chain A"/>
    <property type="match status" value="1"/>
</dbReference>
<evidence type="ECO:0000259" key="2">
    <source>
        <dbReference type="Pfam" id="PF03417"/>
    </source>
</evidence>
<evidence type="ECO:0000313" key="4">
    <source>
        <dbReference type="Proteomes" id="UP000738349"/>
    </source>
</evidence>
<dbReference type="InterPro" id="IPR047801">
    <property type="entry name" value="Peptidase_C45"/>
</dbReference>
<name>A0A9P9EDJ7_9HYPO</name>
<reference evidence="3" key="1">
    <citation type="journal article" date="2021" name="Nat. Commun.">
        <title>Genetic determinants of endophytism in the Arabidopsis root mycobiome.</title>
        <authorList>
            <person name="Mesny F."/>
            <person name="Miyauchi S."/>
            <person name="Thiergart T."/>
            <person name="Pickel B."/>
            <person name="Atanasova L."/>
            <person name="Karlsson M."/>
            <person name="Huettel B."/>
            <person name="Barry K.W."/>
            <person name="Haridas S."/>
            <person name="Chen C."/>
            <person name="Bauer D."/>
            <person name="Andreopoulos W."/>
            <person name="Pangilinan J."/>
            <person name="LaButti K."/>
            <person name="Riley R."/>
            <person name="Lipzen A."/>
            <person name="Clum A."/>
            <person name="Drula E."/>
            <person name="Henrissat B."/>
            <person name="Kohler A."/>
            <person name="Grigoriev I.V."/>
            <person name="Martin F.M."/>
            <person name="Hacquard S."/>
        </authorList>
    </citation>
    <scope>NUCLEOTIDE SEQUENCE</scope>
    <source>
        <strain evidence="3">MPI-CAGE-AT-0147</strain>
    </source>
</reference>
<proteinExistence type="predicted"/>
<dbReference type="InterPro" id="IPR005079">
    <property type="entry name" value="Peptidase_C45_hydrolase"/>
</dbReference>
<dbReference type="Pfam" id="PF03417">
    <property type="entry name" value="AAT"/>
    <property type="match status" value="1"/>
</dbReference>
<evidence type="ECO:0000313" key="3">
    <source>
        <dbReference type="EMBL" id="KAH7136350.1"/>
    </source>
</evidence>
<keyword evidence="4" id="KW-1185">Reference proteome</keyword>
<feature type="region of interest" description="Disordered" evidence="1">
    <location>
        <begin position="1"/>
        <end position="20"/>
    </location>
</feature>
<dbReference type="InterPro" id="IPR047794">
    <property type="entry name" value="C45_proenzyme-like"/>
</dbReference>
<dbReference type="EMBL" id="JAGMUV010000013">
    <property type="protein sequence ID" value="KAH7136350.1"/>
    <property type="molecule type" value="Genomic_DNA"/>
</dbReference>